<dbReference type="Gene3D" id="3.40.50.1010">
    <property type="entry name" value="5'-nuclease"/>
    <property type="match status" value="1"/>
</dbReference>
<dbReference type="InterPro" id="IPR002716">
    <property type="entry name" value="PIN_dom"/>
</dbReference>
<evidence type="ECO:0000313" key="3">
    <source>
        <dbReference type="Proteomes" id="UP001157733"/>
    </source>
</evidence>
<organism evidence="2 3">
    <name type="scientific">Nitrospina watsonii</name>
    <dbReference type="NCBI Taxonomy" id="1323948"/>
    <lineage>
        <taxon>Bacteria</taxon>
        <taxon>Pseudomonadati</taxon>
        <taxon>Nitrospinota/Tectimicrobiota group</taxon>
        <taxon>Nitrospinota</taxon>
        <taxon>Nitrospinia</taxon>
        <taxon>Nitrospinales</taxon>
        <taxon>Nitrospinaceae</taxon>
        <taxon>Nitrospina</taxon>
    </lineage>
</organism>
<dbReference type="EMBL" id="OX336137">
    <property type="protein sequence ID" value="CAI2719230.1"/>
    <property type="molecule type" value="Genomic_DNA"/>
</dbReference>
<gene>
    <name evidence="2" type="ORF">NSPWAT_2374</name>
</gene>
<dbReference type="SUPFAM" id="SSF88723">
    <property type="entry name" value="PIN domain-like"/>
    <property type="match status" value="1"/>
</dbReference>
<accession>A0ABN8W4Z9</accession>
<dbReference type="InterPro" id="IPR029060">
    <property type="entry name" value="PIN-like_dom_sf"/>
</dbReference>
<evidence type="ECO:0000313" key="2">
    <source>
        <dbReference type="EMBL" id="CAI2719230.1"/>
    </source>
</evidence>
<reference evidence="2 3" key="1">
    <citation type="submission" date="2022-09" db="EMBL/GenBank/DDBJ databases">
        <authorList>
            <person name="Kop L."/>
        </authorList>
    </citation>
    <scope>NUCLEOTIDE SEQUENCE [LARGE SCALE GENOMIC DNA]</scope>
    <source>
        <strain evidence="2 3">347</strain>
    </source>
</reference>
<dbReference type="Proteomes" id="UP001157733">
    <property type="component" value="Chromosome"/>
</dbReference>
<evidence type="ECO:0000259" key="1">
    <source>
        <dbReference type="Pfam" id="PF01850"/>
    </source>
</evidence>
<dbReference type="RefSeq" id="WP_282012076.1">
    <property type="nucleotide sequence ID" value="NZ_OX336137.1"/>
</dbReference>
<dbReference type="Pfam" id="PF01850">
    <property type="entry name" value="PIN"/>
    <property type="match status" value="1"/>
</dbReference>
<name>A0ABN8W4Z9_9BACT</name>
<feature type="domain" description="PIN" evidence="1">
    <location>
        <begin position="19"/>
        <end position="140"/>
    </location>
</feature>
<keyword evidence="3" id="KW-1185">Reference proteome</keyword>
<proteinExistence type="predicted"/>
<protein>
    <submittedName>
        <fullName evidence="2">PIN domain nuclease</fullName>
    </submittedName>
</protein>
<sequence>MVSPAKLNQFLKSHPTIGLDSNILIYFIEANPQYHKLCQAIFEAIEDGRNTGVCSTLSLLEILVQPYRQDDVERASEFYGLLTRYPNMLWKDLTIHVADLGAQLRAEYNIKTPDAILLATAIDSGATAFIGNDAKLKKVQEIEILILDE</sequence>